<keyword evidence="2" id="KW-1185">Reference proteome</keyword>
<comment type="caution">
    <text evidence="1">The sequence shown here is derived from an EMBL/GenBank/DDBJ whole genome shotgun (WGS) entry which is preliminary data.</text>
</comment>
<dbReference type="EMBL" id="JBJIAB010000018">
    <property type="protein sequence ID" value="MFL0166270.1"/>
    <property type="molecule type" value="Genomic_DNA"/>
</dbReference>
<dbReference type="Proteomes" id="UP001623600">
    <property type="component" value="Unassembled WGS sequence"/>
</dbReference>
<organism evidence="1 2">
    <name type="scientific">Candidatus Clostridium helianthi</name>
    <dbReference type="NCBI Taxonomy" id="3381660"/>
    <lineage>
        <taxon>Bacteria</taxon>
        <taxon>Bacillati</taxon>
        <taxon>Bacillota</taxon>
        <taxon>Clostridia</taxon>
        <taxon>Eubacteriales</taxon>
        <taxon>Clostridiaceae</taxon>
        <taxon>Clostridium</taxon>
    </lineage>
</organism>
<dbReference type="RefSeq" id="WP_406761611.1">
    <property type="nucleotide sequence ID" value="NZ_JBJIAB010000018.1"/>
</dbReference>
<evidence type="ECO:0000313" key="1">
    <source>
        <dbReference type="EMBL" id="MFL0166270.1"/>
    </source>
</evidence>
<protein>
    <submittedName>
        <fullName evidence="1">Uncharacterized protein</fullName>
    </submittedName>
</protein>
<reference evidence="1 2" key="1">
    <citation type="submission" date="2024-11" db="EMBL/GenBank/DDBJ databases">
        <authorList>
            <person name="Heng Y.C."/>
            <person name="Lim A.C.H."/>
            <person name="Lee J.K.Y."/>
            <person name="Kittelmann S."/>
        </authorList>
    </citation>
    <scope>NUCLEOTIDE SEQUENCE [LARGE SCALE GENOMIC DNA]</scope>
    <source>
        <strain evidence="1 2">WILCCON 0112</strain>
    </source>
</reference>
<gene>
    <name evidence="1" type="ORF">ACJDTP_14440</name>
</gene>
<evidence type="ECO:0000313" key="2">
    <source>
        <dbReference type="Proteomes" id="UP001623600"/>
    </source>
</evidence>
<name>A0ABW8S7Q1_9CLOT</name>
<sequence length="61" mass="7367">MDFNFIKELVYKCKNGDMLSIDILAVQLYFPKLSSLRAPRLLNSWSFYFHNEIIKFRYTVK</sequence>
<accession>A0ABW8S7Q1</accession>
<proteinExistence type="predicted"/>